<dbReference type="PANTHER" id="PTHR37483">
    <property type="entry name" value="UPF0125 PROTEIN RATB"/>
    <property type="match status" value="1"/>
</dbReference>
<gene>
    <name evidence="3" type="ORF">DD235_04165</name>
</gene>
<name>A0A2V1K288_9BURK</name>
<dbReference type="AlphaFoldDB" id="A0A2V1K288"/>
<dbReference type="InterPro" id="IPR037021">
    <property type="entry name" value="RnfH_sf"/>
</dbReference>
<evidence type="ECO:0000313" key="3">
    <source>
        <dbReference type="EMBL" id="PWF25346.1"/>
    </source>
</evidence>
<accession>A0A2V1K288</accession>
<dbReference type="PANTHER" id="PTHR37483:SF1">
    <property type="entry name" value="UPF0125 PROTEIN RATB"/>
    <property type="match status" value="1"/>
</dbReference>
<sequence>MRPSQGLIAVLVCHAPADAPPWQQHLKVAAGTTAGQALAASNFAVRFPGRDPWQDGVGIHGNMVGPAQLLKADDRIEIYRSLVFDPMESRRRRAAHRQRKNSDRKP</sequence>
<dbReference type="InterPro" id="IPR005346">
    <property type="entry name" value="RnfH"/>
</dbReference>
<dbReference type="Gene3D" id="3.10.20.280">
    <property type="entry name" value="RnfH-like"/>
    <property type="match status" value="1"/>
</dbReference>
<dbReference type="EMBL" id="QETA01000001">
    <property type="protein sequence ID" value="PWF25346.1"/>
    <property type="molecule type" value="Genomic_DNA"/>
</dbReference>
<protein>
    <recommendedName>
        <fullName evidence="2">UPF0125 protein DD235_04165</fullName>
    </recommendedName>
</protein>
<dbReference type="Pfam" id="PF03658">
    <property type="entry name" value="Ub-RnfH"/>
    <property type="match status" value="1"/>
</dbReference>
<comment type="similarity">
    <text evidence="1 2">Belongs to the UPF0125 (RnfH) family.</text>
</comment>
<dbReference type="SUPFAM" id="SSF54285">
    <property type="entry name" value="MoaD/ThiS"/>
    <property type="match status" value="1"/>
</dbReference>
<proteinExistence type="inferred from homology"/>
<evidence type="ECO:0000313" key="4">
    <source>
        <dbReference type="Proteomes" id="UP000245212"/>
    </source>
</evidence>
<dbReference type="InterPro" id="IPR016155">
    <property type="entry name" value="Mopterin_synth/thiamin_S_b"/>
</dbReference>
<evidence type="ECO:0000256" key="2">
    <source>
        <dbReference type="HAMAP-Rule" id="MF_00460"/>
    </source>
</evidence>
<reference evidence="4" key="1">
    <citation type="submission" date="2018-05" db="EMBL/GenBank/DDBJ databases">
        <authorList>
            <person name="Li Y."/>
        </authorList>
    </citation>
    <scope>NUCLEOTIDE SEQUENCE [LARGE SCALE GENOMIC DNA]</scope>
    <source>
        <strain evidence="4">3d-2-2</strain>
    </source>
</reference>
<keyword evidence="4" id="KW-1185">Reference proteome</keyword>
<comment type="caution">
    <text evidence="3">The sequence shown here is derived from an EMBL/GenBank/DDBJ whole genome shotgun (WGS) entry which is preliminary data.</text>
</comment>
<dbReference type="HAMAP" id="MF_00460">
    <property type="entry name" value="UPF0125_RnfH"/>
    <property type="match status" value="1"/>
</dbReference>
<dbReference type="Proteomes" id="UP000245212">
    <property type="component" value="Unassembled WGS sequence"/>
</dbReference>
<organism evidence="3 4">
    <name type="scientific">Corticimicrobacter populi</name>
    <dbReference type="NCBI Taxonomy" id="2175229"/>
    <lineage>
        <taxon>Bacteria</taxon>
        <taxon>Pseudomonadati</taxon>
        <taxon>Pseudomonadota</taxon>
        <taxon>Betaproteobacteria</taxon>
        <taxon>Burkholderiales</taxon>
        <taxon>Alcaligenaceae</taxon>
        <taxon>Corticimicrobacter</taxon>
    </lineage>
</organism>
<evidence type="ECO:0000256" key="1">
    <source>
        <dbReference type="ARBA" id="ARBA00010645"/>
    </source>
</evidence>